<feature type="domain" description="PAC" evidence="3">
    <location>
        <begin position="157"/>
        <end position="209"/>
    </location>
</feature>
<dbReference type="Pfam" id="PF00990">
    <property type="entry name" value="GGDEF"/>
    <property type="match status" value="1"/>
</dbReference>
<dbReference type="SMART" id="SM00052">
    <property type="entry name" value="EAL"/>
    <property type="match status" value="1"/>
</dbReference>
<dbReference type="SUPFAM" id="SSF55073">
    <property type="entry name" value="Nucleotide cyclase"/>
    <property type="match status" value="1"/>
</dbReference>
<dbReference type="InterPro" id="IPR001633">
    <property type="entry name" value="EAL_dom"/>
</dbReference>
<reference evidence="6 7" key="1">
    <citation type="submission" date="2021-01" db="EMBL/GenBank/DDBJ databases">
        <title>Genome Sequencing of Type Strains.</title>
        <authorList>
            <person name="Lemaire J.F."/>
            <person name="Inderbitzin P."/>
            <person name="Collins S.B."/>
            <person name="Wespe N."/>
            <person name="Knight-Connoni V."/>
        </authorList>
    </citation>
    <scope>NUCLEOTIDE SEQUENCE [LARGE SCALE GENOMIC DNA]</scope>
    <source>
        <strain evidence="6 7">DSM 14730</strain>
    </source>
</reference>
<dbReference type="PROSITE" id="PS50883">
    <property type="entry name" value="EAL"/>
    <property type="match status" value="1"/>
</dbReference>
<dbReference type="SUPFAM" id="SSF55785">
    <property type="entry name" value="PYP-like sensor domain (PAS domain)"/>
    <property type="match status" value="1"/>
</dbReference>
<dbReference type="InterPro" id="IPR029787">
    <property type="entry name" value="Nucleotide_cyclase"/>
</dbReference>
<dbReference type="SMART" id="SM00267">
    <property type="entry name" value="GGDEF"/>
    <property type="match status" value="1"/>
</dbReference>
<dbReference type="InterPro" id="IPR052155">
    <property type="entry name" value="Biofilm_reg_signaling"/>
</dbReference>
<dbReference type="CDD" id="cd00130">
    <property type="entry name" value="PAS"/>
    <property type="match status" value="1"/>
</dbReference>
<keyword evidence="1" id="KW-1133">Transmembrane helix</keyword>
<dbReference type="Gene3D" id="3.30.70.270">
    <property type="match status" value="1"/>
</dbReference>
<dbReference type="PANTHER" id="PTHR44757">
    <property type="entry name" value="DIGUANYLATE CYCLASE DGCP"/>
    <property type="match status" value="1"/>
</dbReference>
<dbReference type="RefSeq" id="WP_188401522.1">
    <property type="nucleotide sequence ID" value="NZ_BMCE01000001.1"/>
</dbReference>
<keyword evidence="1" id="KW-0812">Transmembrane</keyword>
<dbReference type="InterPro" id="IPR013655">
    <property type="entry name" value="PAS_fold_3"/>
</dbReference>
<dbReference type="CDD" id="cd01948">
    <property type="entry name" value="EAL"/>
    <property type="match status" value="1"/>
</dbReference>
<feature type="domain" description="EAL" evidence="4">
    <location>
        <begin position="382"/>
        <end position="636"/>
    </location>
</feature>
<dbReference type="InterPro" id="IPR000014">
    <property type="entry name" value="PAS"/>
</dbReference>
<dbReference type="InterPro" id="IPR001610">
    <property type="entry name" value="PAC"/>
</dbReference>
<dbReference type="InterPro" id="IPR035965">
    <property type="entry name" value="PAS-like_dom_sf"/>
</dbReference>
<feature type="transmembrane region" description="Helical" evidence="1">
    <location>
        <begin position="38"/>
        <end position="56"/>
    </location>
</feature>
<dbReference type="InterPro" id="IPR043128">
    <property type="entry name" value="Rev_trsase/Diguanyl_cyclase"/>
</dbReference>
<evidence type="ECO:0000259" key="3">
    <source>
        <dbReference type="PROSITE" id="PS50113"/>
    </source>
</evidence>
<protein>
    <submittedName>
        <fullName evidence="6">EAL domain-containing protein</fullName>
    </submittedName>
</protein>
<evidence type="ECO:0000256" key="1">
    <source>
        <dbReference type="SAM" id="Phobius"/>
    </source>
</evidence>
<sequence>MPLKHSKTKKWINIIAVLFTLQVISTIGLMFIQNYLIYVLDLIIVALFGVLVYKILKIKDSYAINLEEEILKHKETFSELEASRTKLQNIFDSIDVAIWSHNIESNKLLITSGIEKLYGYPLQAFYEDAELWKKVIHPEDSEIIQRRAIDIQNGNVATSEYRIIRPNGEIRWIHDRGIPFLNEERKLVDFNSILIDVTERKRAEITIEHMAYFDELTGLPNRNGFMQTIEEQMKEAELKNSNLALLFLDLDRFNVLNDTLGHSFGDLLLQKVAELLKSTVSHKGKVFRRSGDEFLILLEFNKICEVKTIAEEIIHSFTKPFMLSGQEVFTTPSIGISTYPGNGSDSETLLKRADSALYQAKERGRNTYQFFTNQHDGKMERRLNLEHGLRKALINHEFFLMYQPLVQITAKKIVGVEALLRWNKEDEGIISPAEFIPIAEETGMIIPIGEWVLKNACLQGAKWHENGYSDLLISVNISVRQLLEESFIERVESILSETNFPASSLEMEITESTTMQNMDEAIPVLNRLREKGIRISVDDFGTGYSSLTYLRQLPVDTLKIDKMFIDDILIDPKAGAIVKTIIDMGHNLDFYVIAEGIETSQQIEFLLEQGCLYGQGYHLFKPLAAKDVAAYLQQNMVIN</sequence>
<feature type="transmembrane region" description="Helical" evidence="1">
    <location>
        <begin position="12"/>
        <end position="32"/>
    </location>
</feature>
<evidence type="ECO:0000313" key="6">
    <source>
        <dbReference type="EMBL" id="MBN3547268.1"/>
    </source>
</evidence>
<dbReference type="InterPro" id="IPR000160">
    <property type="entry name" value="GGDEF_dom"/>
</dbReference>
<comment type="caution">
    <text evidence="6">The sequence shown here is derived from an EMBL/GenBank/DDBJ whole genome shotgun (WGS) entry which is preliminary data.</text>
</comment>
<dbReference type="SMART" id="SM00086">
    <property type="entry name" value="PAC"/>
    <property type="match status" value="1"/>
</dbReference>
<dbReference type="SMART" id="SM00091">
    <property type="entry name" value="PAS"/>
    <property type="match status" value="1"/>
</dbReference>
<feature type="domain" description="GGDEF" evidence="5">
    <location>
        <begin position="241"/>
        <end position="373"/>
    </location>
</feature>
<dbReference type="PROSITE" id="PS50113">
    <property type="entry name" value="PAC"/>
    <property type="match status" value="1"/>
</dbReference>
<accession>A0ABS2ZGE4</accession>
<dbReference type="PROSITE" id="PS50887">
    <property type="entry name" value="GGDEF"/>
    <property type="match status" value="1"/>
</dbReference>
<dbReference type="Gene3D" id="3.20.20.450">
    <property type="entry name" value="EAL domain"/>
    <property type="match status" value="1"/>
</dbReference>
<dbReference type="Pfam" id="PF00563">
    <property type="entry name" value="EAL"/>
    <property type="match status" value="1"/>
</dbReference>
<name>A0ABS2ZGE4_9BACL</name>
<dbReference type="PROSITE" id="PS50112">
    <property type="entry name" value="PAS"/>
    <property type="match status" value="1"/>
</dbReference>
<gene>
    <name evidence="6" type="ORF">JYA64_18315</name>
</gene>
<evidence type="ECO:0000313" key="7">
    <source>
        <dbReference type="Proteomes" id="UP001319060"/>
    </source>
</evidence>
<dbReference type="Proteomes" id="UP001319060">
    <property type="component" value="Unassembled WGS sequence"/>
</dbReference>
<dbReference type="Gene3D" id="2.10.70.100">
    <property type="match status" value="1"/>
</dbReference>
<keyword evidence="7" id="KW-1185">Reference proteome</keyword>
<evidence type="ECO:0000259" key="5">
    <source>
        <dbReference type="PROSITE" id="PS50887"/>
    </source>
</evidence>
<dbReference type="SUPFAM" id="SSF141868">
    <property type="entry name" value="EAL domain-like"/>
    <property type="match status" value="1"/>
</dbReference>
<organism evidence="6 7">
    <name type="scientific">Fictibacillus barbaricus</name>
    <dbReference type="NCBI Taxonomy" id="182136"/>
    <lineage>
        <taxon>Bacteria</taxon>
        <taxon>Bacillati</taxon>
        <taxon>Bacillota</taxon>
        <taxon>Bacilli</taxon>
        <taxon>Bacillales</taxon>
        <taxon>Fictibacillaceae</taxon>
        <taxon>Fictibacillus</taxon>
    </lineage>
</organism>
<dbReference type="NCBIfam" id="TIGR00229">
    <property type="entry name" value="sensory_box"/>
    <property type="match status" value="1"/>
</dbReference>
<dbReference type="InterPro" id="IPR000700">
    <property type="entry name" value="PAS-assoc_C"/>
</dbReference>
<evidence type="ECO:0000259" key="4">
    <source>
        <dbReference type="PROSITE" id="PS50883"/>
    </source>
</evidence>
<dbReference type="EMBL" id="JAFHKS010000044">
    <property type="protein sequence ID" value="MBN3547268.1"/>
    <property type="molecule type" value="Genomic_DNA"/>
</dbReference>
<dbReference type="InterPro" id="IPR035919">
    <property type="entry name" value="EAL_sf"/>
</dbReference>
<keyword evidence="1" id="KW-0472">Membrane</keyword>
<evidence type="ECO:0000259" key="2">
    <source>
        <dbReference type="PROSITE" id="PS50112"/>
    </source>
</evidence>
<proteinExistence type="predicted"/>
<dbReference type="NCBIfam" id="TIGR00254">
    <property type="entry name" value="GGDEF"/>
    <property type="match status" value="1"/>
</dbReference>
<dbReference type="Gene3D" id="3.30.450.20">
    <property type="entry name" value="PAS domain"/>
    <property type="match status" value="1"/>
</dbReference>
<dbReference type="CDD" id="cd01949">
    <property type="entry name" value="GGDEF"/>
    <property type="match status" value="1"/>
</dbReference>
<dbReference type="PANTHER" id="PTHR44757:SF2">
    <property type="entry name" value="BIOFILM ARCHITECTURE MAINTENANCE PROTEIN MBAA"/>
    <property type="match status" value="1"/>
</dbReference>
<feature type="domain" description="PAS" evidence="2">
    <location>
        <begin position="83"/>
        <end position="155"/>
    </location>
</feature>
<dbReference type="Pfam" id="PF08447">
    <property type="entry name" value="PAS_3"/>
    <property type="match status" value="1"/>
</dbReference>